<dbReference type="EMBL" id="JAYWIO010000007">
    <property type="protein sequence ID" value="KAK7250639.1"/>
    <property type="molecule type" value="Genomic_DNA"/>
</dbReference>
<evidence type="ECO:0000313" key="3">
    <source>
        <dbReference type="Proteomes" id="UP001372338"/>
    </source>
</evidence>
<gene>
    <name evidence="2" type="ORF">RIF29_33189</name>
</gene>
<feature type="compositionally biased region" description="Basic and acidic residues" evidence="1">
    <location>
        <begin position="303"/>
        <end position="316"/>
    </location>
</feature>
<comment type="caution">
    <text evidence="2">The sequence shown here is derived from an EMBL/GenBank/DDBJ whole genome shotgun (WGS) entry which is preliminary data.</text>
</comment>
<proteinExistence type="predicted"/>
<dbReference type="Proteomes" id="UP001372338">
    <property type="component" value="Unassembled WGS sequence"/>
</dbReference>
<accession>A0AAN9E7J0</accession>
<evidence type="ECO:0000313" key="2">
    <source>
        <dbReference type="EMBL" id="KAK7250639.1"/>
    </source>
</evidence>
<organism evidence="2 3">
    <name type="scientific">Crotalaria pallida</name>
    <name type="common">Smooth rattlebox</name>
    <name type="synonym">Crotalaria striata</name>
    <dbReference type="NCBI Taxonomy" id="3830"/>
    <lineage>
        <taxon>Eukaryota</taxon>
        <taxon>Viridiplantae</taxon>
        <taxon>Streptophyta</taxon>
        <taxon>Embryophyta</taxon>
        <taxon>Tracheophyta</taxon>
        <taxon>Spermatophyta</taxon>
        <taxon>Magnoliopsida</taxon>
        <taxon>eudicotyledons</taxon>
        <taxon>Gunneridae</taxon>
        <taxon>Pentapetalae</taxon>
        <taxon>rosids</taxon>
        <taxon>fabids</taxon>
        <taxon>Fabales</taxon>
        <taxon>Fabaceae</taxon>
        <taxon>Papilionoideae</taxon>
        <taxon>50 kb inversion clade</taxon>
        <taxon>genistoids sensu lato</taxon>
        <taxon>core genistoids</taxon>
        <taxon>Crotalarieae</taxon>
        <taxon>Crotalaria</taxon>
    </lineage>
</organism>
<evidence type="ECO:0000256" key="1">
    <source>
        <dbReference type="SAM" id="MobiDB-lite"/>
    </source>
</evidence>
<dbReference type="AlphaFoldDB" id="A0AAN9E7J0"/>
<feature type="region of interest" description="Disordered" evidence="1">
    <location>
        <begin position="303"/>
        <end position="325"/>
    </location>
</feature>
<keyword evidence="3" id="KW-1185">Reference proteome</keyword>
<sequence length="325" mass="35336">MVQRVQGMEQRQQQMMSFLAKAVQSPGFLAQFVQQQNESRRITDANKKRRLKQDGVAETDHAAVSDGQIVKYQPSITEAAKAMLRLIMKLDTCNRSSPDNYLLGDGSPSSSAMDRGSSLGWTSGVTLEEVPPASVQSSHILDAIGTQEHAPSTGKSESLSSPQVVACENAAKAQYPEVNVLVGEPEVPAIPFSQVDAIMSDLSSVPDIVTGRNLDTPGENYMAPETSGEGYMDRTSLGENGLFPFDFDSISPETNIDDLFSDPSFWDSDTKIDVQTSVAEDIDAAIAEVFKDNQLQPIENGWDKSQHMDQLTEKMGHLSSDTKGV</sequence>
<name>A0AAN9E7J0_CROPI</name>
<reference evidence="2 3" key="1">
    <citation type="submission" date="2024-01" db="EMBL/GenBank/DDBJ databases">
        <title>The genomes of 5 underutilized Papilionoideae crops provide insights into root nodulation and disease resistanc.</title>
        <authorList>
            <person name="Yuan L."/>
        </authorList>
    </citation>
    <scope>NUCLEOTIDE SEQUENCE [LARGE SCALE GENOMIC DNA]</scope>
    <source>
        <strain evidence="2">ZHUSHIDOU_FW_LH</strain>
        <tissue evidence="2">Leaf</tissue>
    </source>
</reference>
<protein>
    <submittedName>
        <fullName evidence="2">Uncharacterized protein</fullName>
    </submittedName>
</protein>